<organism evidence="12 13">
    <name type="scientific">Pyrococcus horikoshii</name>
    <dbReference type="NCBI Taxonomy" id="53953"/>
    <lineage>
        <taxon>Archaea</taxon>
        <taxon>Methanobacteriati</taxon>
        <taxon>Methanobacteriota</taxon>
        <taxon>Thermococci</taxon>
        <taxon>Thermococcales</taxon>
        <taxon>Thermococcaceae</taxon>
        <taxon>Pyrococcus</taxon>
    </lineage>
</organism>
<evidence type="ECO:0000256" key="8">
    <source>
        <dbReference type="ARBA" id="ARBA00047445"/>
    </source>
</evidence>
<protein>
    <recommendedName>
        <fullName evidence="9">Nicotinate-nucleotide pyrophosphorylase [carboxylating]</fullName>
        <ecNumber evidence="9">2.4.2.19</ecNumber>
    </recommendedName>
    <alternativeName>
        <fullName evidence="9">Quinolinate phosphoribosyltransferase [decarboxylating]</fullName>
    </alternativeName>
</protein>
<evidence type="ECO:0000259" key="11">
    <source>
        <dbReference type="Pfam" id="PF02749"/>
    </source>
</evidence>
<dbReference type="SUPFAM" id="SSF54675">
    <property type="entry name" value="Nicotinate/Quinolinate PRTase N-terminal domain-like"/>
    <property type="match status" value="1"/>
</dbReference>
<comment type="caution">
    <text evidence="12">The sequence shown here is derived from an EMBL/GenBank/DDBJ whole genome shotgun (WGS) entry which is preliminary data.</text>
</comment>
<evidence type="ECO:0000313" key="12">
    <source>
        <dbReference type="EMBL" id="HII61624.1"/>
    </source>
</evidence>
<feature type="domain" description="Quinolinate phosphoribosyl transferase C-terminal" evidence="10">
    <location>
        <begin position="104"/>
        <end position="272"/>
    </location>
</feature>
<evidence type="ECO:0000256" key="6">
    <source>
        <dbReference type="ARBA" id="ARBA00022676"/>
    </source>
</evidence>
<dbReference type="FunFam" id="3.20.20.70:FF:000030">
    <property type="entry name" value="Nicotinate-nucleotide pyrophosphorylase, carboxylating"/>
    <property type="match status" value="1"/>
</dbReference>
<evidence type="ECO:0000256" key="5">
    <source>
        <dbReference type="ARBA" id="ARBA00022642"/>
    </source>
</evidence>
<dbReference type="Pfam" id="PF02749">
    <property type="entry name" value="QRPTase_N"/>
    <property type="match status" value="1"/>
</dbReference>
<dbReference type="EC" id="2.4.2.19" evidence="9"/>
<dbReference type="CDD" id="cd01572">
    <property type="entry name" value="QPRTase"/>
    <property type="match status" value="1"/>
</dbReference>
<dbReference type="AlphaFoldDB" id="A0A832WKW6"/>
<dbReference type="NCBIfam" id="TIGR00078">
    <property type="entry name" value="nadC"/>
    <property type="match status" value="1"/>
</dbReference>
<dbReference type="PIRSF" id="PIRSF006250">
    <property type="entry name" value="NadC_ModD"/>
    <property type="match status" value="1"/>
</dbReference>
<dbReference type="RefSeq" id="WP_048053010.1">
    <property type="nucleotide sequence ID" value="NZ_DUJN01000007.1"/>
</dbReference>
<dbReference type="UniPathway" id="UPA00253">
    <property type="reaction ID" value="UER00331"/>
</dbReference>
<dbReference type="Pfam" id="PF01729">
    <property type="entry name" value="QRPTase_C"/>
    <property type="match status" value="1"/>
</dbReference>
<name>A0A832WKW6_PYRHR</name>
<keyword evidence="7 9" id="KW-0808">Transferase</keyword>
<dbReference type="InterPro" id="IPR036068">
    <property type="entry name" value="Nicotinate_pribotase-like_C"/>
</dbReference>
<dbReference type="Proteomes" id="UP000617544">
    <property type="component" value="Unassembled WGS sequence"/>
</dbReference>
<dbReference type="EMBL" id="DUJN01000007">
    <property type="protein sequence ID" value="HII61624.1"/>
    <property type="molecule type" value="Genomic_DNA"/>
</dbReference>
<evidence type="ECO:0000313" key="13">
    <source>
        <dbReference type="Proteomes" id="UP000617544"/>
    </source>
</evidence>
<dbReference type="GO" id="GO:0004514">
    <property type="term" value="F:nicotinate-nucleotide diphosphorylase (carboxylating) activity"/>
    <property type="evidence" value="ECO:0007669"/>
    <property type="project" value="UniProtKB-EC"/>
</dbReference>
<dbReference type="InterPro" id="IPR037128">
    <property type="entry name" value="Quinolinate_PRibosylTase_N_sf"/>
</dbReference>
<dbReference type="InterPro" id="IPR022412">
    <property type="entry name" value="Quinolinate_PRibosylTrfase_N"/>
</dbReference>
<dbReference type="FunFam" id="3.90.1170.20:FF:000001">
    <property type="entry name" value="Nicotinate-nucleotide diphosphorylase (Carboxylating)"/>
    <property type="match status" value="1"/>
</dbReference>
<gene>
    <name evidence="12" type="ORF">HA331_07780</name>
</gene>
<dbReference type="InterPro" id="IPR002638">
    <property type="entry name" value="Quinolinate_PRibosylTrfase_C"/>
</dbReference>
<comment type="pathway">
    <text evidence="2 9">Cofactor biosynthesis; NAD(+) biosynthesis; nicotinate D-ribonucleotide from quinolinate: step 1/1.</text>
</comment>
<dbReference type="PANTHER" id="PTHR32179:SF3">
    <property type="entry name" value="NICOTINATE-NUCLEOTIDE PYROPHOSPHORYLASE [CARBOXYLATING]"/>
    <property type="match status" value="1"/>
</dbReference>
<evidence type="ECO:0000256" key="1">
    <source>
        <dbReference type="ARBA" id="ARBA00003237"/>
    </source>
</evidence>
<dbReference type="InterPro" id="IPR004393">
    <property type="entry name" value="NadC"/>
</dbReference>
<feature type="domain" description="Quinolinate phosphoribosyl transferase N-terminal" evidence="11">
    <location>
        <begin position="19"/>
        <end position="102"/>
    </location>
</feature>
<dbReference type="PANTHER" id="PTHR32179">
    <property type="entry name" value="NICOTINATE-NUCLEOTIDE PYROPHOSPHORYLASE [CARBOXYLATING]"/>
    <property type="match status" value="1"/>
</dbReference>
<dbReference type="Gene3D" id="3.20.20.70">
    <property type="entry name" value="Aldolase class I"/>
    <property type="match status" value="1"/>
</dbReference>
<accession>A0A832WKW6</accession>
<dbReference type="InterPro" id="IPR013785">
    <property type="entry name" value="Aldolase_TIM"/>
</dbReference>
<dbReference type="GO" id="GO:0009435">
    <property type="term" value="P:NAD+ biosynthetic process"/>
    <property type="evidence" value="ECO:0007669"/>
    <property type="project" value="UniProtKB-UniPathway"/>
</dbReference>
<dbReference type="SUPFAM" id="SSF51690">
    <property type="entry name" value="Nicotinate/Quinolinate PRTase C-terminal domain-like"/>
    <property type="match status" value="1"/>
</dbReference>
<evidence type="ECO:0000256" key="3">
    <source>
        <dbReference type="ARBA" id="ARBA00009400"/>
    </source>
</evidence>
<sequence length="280" mass="31038">MIPLEYLLRFVYEDSPYGDVTSEAIIPEDMNAEAVIIAKQDGVIAGVEEARVLFEHFGVKVNVLKKDGEYVKKGEVIAEVKGNARAILLVERTALNIIGRMSGIATETRKLVEKVRKVNPRVKVAGTRKSLLRLIDKRAIMIGGGEPHRFSLSDAILIKDNHLALVPLEEAIKRAKEFSVYKVVEVEVENLEDAVKAAKAGADVIMLDNMKPQEIKEVIEKLRELGLRDGVKIEVSGGITPENIEEYAKLDVDVISLGYLTHSVRNFDVSLEIVKPRVSS</sequence>
<evidence type="ECO:0000259" key="10">
    <source>
        <dbReference type="Pfam" id="PF01729"/>
    </source>
</evidence>
<dbReference type="GeneID" id="1443913"/>
<reference evidence="12" key="1">
    <citation type="journal article" date="2020" name="bioRxiv">
        <title>A rank-normalized archaeal taxonomy based on genome phylogeny resolves widespread incomplete and uneven classifications.</title>
        <authorList>
            <person name="Rinke C."/>
            <person name="Chuvochina M."/>
            <person name="Mussig A.J."/>
            <person name="Chaumeil P.-A."/>
            <person name="Waite D.W."/>
            <person name="Whitman W.B."/>
            <person name="Parks D.H."/>
            <person name="Hugenholtz P."/>
        </authorList>
    </citation>
    <scope>NUCLEOTIDE SEQUENCE</scope>
    <source>
        <strain evidence="12">UBA8834</strain>
    </source>
</reference>
<comment type="similarity">
    <text evidence="3 9">Belongs to the NadC/ModD family.</text>
</comment>
<comment type="subunit">
    <text evidence="4 9">Hexamer formed by 3 homodimers.</text>
</comment>
<keyword evidence="6 9" id="KW-0328">Glycosyltransferase</keyword>
<evidence type="ECO:0000256" key="2">
    <source>
        <dbReference type="ARBA" id="ARBA00004893"/>
    </source>
</evidence>
<proteinExistence type="inferred from homology"/>
<comment type="catalytic activity">
    <reaction evidence="8 9">
        <text>nicotinate beta-D-ribonucleotide + CO2 + diphosphate = quinolinate + 5-phospho-alpha-D-ribose 1-diphosphate + 2 H(+)</text>
        <dbReference type="Rhea" id="RHEA:12733"/>
        <dbReference type="ChEBI" id="CHEBI:15378"/>
        <dbReference type="ChEBI" id="CHEBI:16526"/>
        <dbReference type="ChEBI" id="CHEBI:29959"/>
        <dbReference type="ChEBI" id="CHEBI:33019"/>
        <dbReference type="ChEBI" id="CHEBI:57502"/>
        <dbReference type="ChEBI" id="CHEBI:58017"/>
        <dbReference type="EC" id="2.4.2.19"/>
    </reaction>
</comment>
<dbReference type="GO" id="GO:0005737">
    <property type="term" value="C:cytoplasm"/>
    <property type="evidence" value="ECO:0007669"/>
    <property type="project" value="TreeGrafter"/>
</dbReference>
<dbReference type="InterPro" id="IPR027277">
    <property type="entry name" value="NadC/ModD"/>
</dbReference>
<comment type="function">
    <text evidence="1 9">Involved in the catabolism of quinolinic acid (QA).</text>
</comment>
<dbReference type="Gene3D" id="3.90.1170.20">
    <property type="entry name" value="Quinolinate phosphoribosyl transferase, N-terminal domain"/>
    <property type="match status" value="1"/>
</dbReference>
<evidence type="ECO:0000256" key="7">
    <source>
        <dbReference type="ARBA" id="ARBA00022679"/>
    </source>
</evidence>
<evidence type="ECO:0000256" key="4">
    <source>
        <dbReference type="ARBA" id="ARBA00011218"/>
    </source>
</evidence>
<keyword evidence="5 9" id="KW-0662">Pyridine nucleotide biosynthesis</keyword>
<evidence type="ECO:0000256" key="9">
    <source>
        <dbReference type="PIRNR" id="PIRNR006250"/>
    </source>
</evidence>
<dbReference type="GO" id="GO:0034213">
    <property type="term" value="P:quinolinate catabolic process"/>
    <property type="evidence" value="ECO:0007669"/>
    <property type="project" value="TreeGrafter"/>
</dbReference>